<proteinExistence type="predicted"/>
<sequence>MTSSSAWPRRRTAPVGLVRTLVAVELYVVAAYLAAAVVPYLWAPRTYPPTWLWIVPGWLLGVPGFYITLLGAPFAVALAIVSLAQLALHRSISAALYRWCVAAAVLTCALAVFTLTPLGRTIAVFVAD</sequence>
<dbReference type="Proteomes" id="UP001151002">
    <property type="component" value="Unassembled WGS sequence"/>
</dbReference>
<keyword evidence="1" id="KW-0812">Transmembrane</keyword>
<name>A0ABT4BFI9_9ACTN</name>
<evidence type="ECO:0000313" key="3">
    <source>
        <dbReference type="Proteomes" id="UP001151002"/>
    </source>
</evidence>
<dbReference type="EMBL" id="JAPNTZ010000024">
    <property type="protein sequence ID" value="MCY1145232.1"/>
    <property type="molecule type" value="Genomic_DNA"/>
</dbReference>
<dbReference type="RefSeq" id="WP_267569835.1">
    <property type="nucleotide sequence ID" value="NZ_JAPNTZ010000024.1"/>
</dbReference>
<keyword evidence="1" id="KW-1133">Transmembrane helix</keyword>
<gene>
    <name evidence="2" type="ORF">OWR29_45135</name>
</gene>
<evidence type="ECO:0000256" key="1">
    <source>
        <dbReference type="SAM" id="Phobius"/>
    </source>
</evidence>
<reference evidence="2" key="1">
    <citation type="submission" date="2022-11" db="EMBL/GenBank/DDBJ databases">
        <authorList>
            <person name="Somphong A."/>
            <person name="Phongsopitanun W."/>
        </authorList>
    </citation>
    <scope>NUCLEOTIDE SEQUENCE</scope>
    <source>
        <strain evidence="2">Pm04-4</strain>
    </source>
</reference>
<feature type="transmembrane region" description="Helical" evidence="1">
    <location>
        <begin position="63"/>
        <end position="84"/>
    </location>
</feature>
<keyword evidence="3" id="KW-1185">Reference proteome</keyword>
<organism evidence="2 3">
    <name type="scientific">Paractinoplanes pyxinae</name>
    <dbReference type="NCBI Taxonomy" id="2997416"/>
    <lineage>
        <taxon>Bacteria</taxon>
        <taxon>Bacillati</taxon>
        <taxon>Actinomycetota</taxon>
        <taxon>Actinomycetes</taxon>
        <taxon>Micromonosporales</taxon>
        <taxon>Micromonosporaceae</taxon>
        <taxon>Paractinoplanes</taxon>
    </lineage>
</organism>
<evidence type="ECO:0000313" key="2">
    <source>
        <dbReference type="EMBL" id="MCY1145232.1"/>
    </source>
</evidence>
<comment type="caution">
    <text evidence="2">The sequence shown here is derived from an EMBL/GenBank/DDBJ whole genome shotgun (WGS) entry which is preliminary data.</text>
</comment>
<feature type="transmembrane region" description="Helical" evidence="1">
    <location>
        <begin position="96"/>
        <end position="115"/>
    </location>
</feature>
<accession>A0ABT4BFI9</accession>
<evidence type="ECO:0008006" key="4">
    <source>
        <dbReference type="Google" id="ProtNLM"/>
    </source>
</evidence>
<keyword evidence="1" id="KW-0472">Membrane</keyword>
<protein>
    <recommendedName>
        <fullName evidence="4">Sensor histidine kinase</fullName>
    </recommendedName>
</protein>
<feature type="transmembrane region" description="Helical" evidence="1">
    <location>
        <begin position="21"/>
        <end position="43"/>
    </location>
</feature>